<keyword evidence="3" id="KW-0238">DNA-binding</keyword>
<dbReference type="InterPro" id="IPR036390">
    <property type="entry name" value="WH_DNA-bd_sf"/>
</dbReference>
<keyword evidence="7" id="KW-1185">Reference proteome</keyword>
<dbReference type="InterPro" id="IPR058163">
    <property type="entry name" value="LysR-type_TF_proteobact-type"/>
</dbReference>
<dbReference type="Gene3D" id="3.40.190.290">
    <property type="match status" value="1"/>
</dbReference>
<evidence type="ECO:0000313" key="7">
    <source>
        <dbReference type="Proteomes" id="UP000002084"/>
    </source>
</evidence>
<dbReference type="GO" id="GO:0003700">
    <property type="term" value="F:DNA-binding transcription factor activity"/>
    <property type="evidence" value="ECO:0007669"/>
    <property type="project" value="InterPro"/>
</dbReference>
<dbReference type="Proteomes" id="UP000002084">
    <property type="component" value="Chromosome"/>
</dbReference>
<dbReference type="Pfam" id="PF00126">
    <property type="entry name" value="HTH_1"/>
    <property type="match status" value="1"/>
</dbReference>
<dbReference type="InterPro" id="IPR000847">
    <property type="entry name" value="LysR_HTH_N"/>
</dbReference>
<evidence type="ECO:0000256" key="1">
    <source>
        <dbReference type="ARBA" id="ARBA00009437"/>
    </source>
</evidence>
<evidence type="ECO:0000256" key="3">
    <source>
        <dbReference type="ARBA" id="ARBA00023125"/>
    </source>
</evidence>
<dbReference type="SUPFAM" id="SSF53850">
    <property type="entry name" value="Periplasmic binding protein-like II"/>
    <property type="match status" value="1"/>
</dbReference>
<proteinExistence type="inferred from homology"/>
<dbReference type="SUPFAM" id="SSF46785">
    <property type="entry name" value="Winged helix' DNA-binding domain"/>
    <property type="match status" value="1"/>
</dbReference>
<keyword evidence="2" id="KW-0805">Transcription regulation</keyword>
<comment type="similarity">
    <text evidence="1">Belongs to the LysR transcriptional regulatory family.</text>
</comment>
<sequence>MQIDGHRGKSHAGNKQINQIKKEAEQVNHRHFTAIRHYLSSGRGANVAVRRKSDKSALQRYTVKIILTVKGLIMLNLQRMSLFVAVVDSGSFTAAAAVSGQTKAVVSFNIRQLEKELGVTLLLRSTRRLTLTDAGVLFYQKGVNLLNAAKNLQDEVRASHSGLGGELRITTTSEFGEQVVIPVLAQFSQRHPDLRIRHMSSSHHADLIAERFDVAIRLGSLADSRYRATLISRFTILPVASPQWLARYPVSSLESLAQAEWIIHERLSTPLRWTLTDNDGQHSRLEISKAGRISVDSARSLMAFALAGSGVALLPEWLVKTALEDGALVHVLPDYHFPRQGIYAVYPDTRHVSTKVRAFIDFLRSQWNCGEHAPSS</sequence>
<name>A9MF40_SALAR</name>
<dbReference type="PANTHER" id="PTHR30537:SF66">
    <property type="entry name" value="IRON-REGULATED VIRULENCE REGULATORY PROTEIN IRGB"/>
    <property type="match status" value="1"/>
</dbReference>
<dbReference type="AlphaFoldDB" id="A9MF40"/>
<dbReference type="InterPro" id="IPR005119">
    <property type="entry name" value="LysR_subst-bd"/>
</dbReference>
<gene>
    <name evidence="6" type="ordered locus">SARI_00039</name>
</gene>
<evidence type="ECO:0000256" key="4">
    <source>
        <dbReference type="ARBA" id="ARBA00023163"/>
    </source>
</evidence>
<reference evidence="6 7" key="1">
    <citation type="submission" date="2007-11" db="EMBL/GenBank/DDBJ databases">
        <authorList>
            <consortium name="The Salmonella enterica serovar Arizonae Genome Sequencing Project"/>
            <person name="McClelland M."/>
            <person name="Sanderson E.K."/>
            <person name="Porwollik S."/>
            <person name="Spieth J."/>
            <person name="Clifton W.S."/>
            <person name="Fulton R."/>
            <person name="Chunyan W."/>
            <person name="Wollam A."/>
            <person name="Shah N."/>
            <person name="Pepin K."/>
            <person name="Bhonagiri V."/>
            <person name="Nash W."/>
            <person name="Johnson M."/>
            <person name="Thiruvilangam P."/>
            <person name="Wilson R."/>
        </authorList>
    </citation>
    <scope>NUCLEOTIDE SEQUENCE [LARGE SCALE GENOMIC DNA]</scope>
    <source>
        <strain evidence="7">ATCC BAA-731 / CDC346-86 / RSK2980</strain>
    </source>
</reference>
<organism evidence="6 7">
    <name type="scientific">Salmonella arizonae (strain ATCC BAA-731 / CDC346-86 / RSK2980)</name>
    <dbReference type="NCBI Taxonomy" id="41514"/>
    <lineage>
        <taxon>Bacteria</taxon>
        <taxon>Pseudomonadati</taxon>
        <taxon>Pseudomonadota</taxon>
        <taxon>Gammaproteobacteria</taxon>
        <taxon>Enterobacterales</taxon>
        <taxon>Enterobacteriaceae</taxon>
        <taxon>Salmonella</taxon>
    </lineage>
</organism>
<dbReference type="PANTHER" id="PTHR30537">
    <property type="entry name" value="HTH-TYPE TRANSCRIPTIONAL REGULATOR"/>
    <property type="match status" value="1"/>
</dbReference>
<accession>A9MF40</accession>
<dbReference type="STRING" id="41514.SARI_00039"/>
<dbReference type="InterPro" id="IPR036388">
    <property type="entry name" value="WH-like_DNA-bd_sf"/>
</dbReference>
<dbReference type="Gene3D" id="1.10.10.10">
    <property type="entry name" value="Winged helix-like DNA-binding domain superfamily/Winged helix DNA-binding domain"/>
    <property type="match status" value="1"/>
</dbReference>
<evidence type="ECO:0000313" key="6">
    <source>
        <dbReference type="EMBL" id="ABX19992.1"/>
    </source>
</evidence>
<protein>
    <recommendedName>
        <fullName evidence="5">HTH lysR-type domain-containing protein</fullName>
    </recommendedName>
</protein>
<evidence type="ECO:0000256" key="2">
    <source>
        <dbReference type="ARBA" id="ARBA00023015"/>
    </source>
</evidence>
<dbReference type="EMBL" id="CP000880">
    <property type="protein sequence ID" value="ABX19992.1"/>
    <property type="molecule type" value="Genomic_DNA"/>
</dbReference>
<dbReference type="GO" id="GO:0006351">
    <property type="term" value="P:DNA-templated transcription"/>
    <property type="evidence" value="ECO:0007669"/>
    <property type="project" value="TreeGrafter"/>
</dbReference>
<dbReference type="PROSITE" id="PS50931">
    <property type="entry name" value="HTH_LYSR"/>
    <property type="match status" value="1"/>
</dbReference>
<dbReference type="CDD" id="cd08422">
    <property type="entry name" value="PBP2_CrgA_like"/>
    <property type="match status" value="1"/>
</dbReference>
<evidence type="ECO:0000259" key="5">
    <source>
        <dbReference type="PROSITE" id="PS50931"/>
    </source>
</evidence>
<dbReference type="GO" id="GO:0043565">
    <property type="term" value="F:sequence-specific DNA binding"/>
    <property type="evidence" value="ECO:0007669"/>
    <property type="project" value="TreeGrafter"/>
</dbReference>
<feature type="domain" description="HTH lysR-type" evidence="5">
    <location>
        <begin position="75"/>
        <end position="132"/>
    </location>
</feature>
<dbReference type="FunFam" id="1.10.10.10:FF:000001">
    <property type="entry name" value="LysR family transcriptional regulator"/>
    <property type="match status" value="1"/>
</dbReference>
<keyword evidence="4" id="KW-0804">Transcription</keyword>
<dbReference type="KEGG" id="ses:SARI_00039"/>
<dbReference type="HOGENOM" id="CLU_039613_16_2_6"/>
<dbReference type="Pfam" id="PF03466">
    <property type="entry name" value="LysR_substrate"/>
    <property type="match status" value="1"/>
</dbReference>